<evidence type="ECO:0000313" key="1">
    <source>
        <dbReference type="EMBL" id="RNA14069.1"/>
    </source>
</evidence>
<dbReference type="AlphaFoldDB" id="A0A3M7QS85"/>
<dbReference type="Proteomes" id="UP000276133">
    <property type="component" value="Unassembled WGS sequence"/>
</dbReference>
<reference evidence="1 2" key="1">
    <citation type="journal article" date="2018" name="Sci. Rep.">
        <title>Genomic signatures of local adaptation to the degree of environmental predictability in rotifers.</title>
        <authorList>
            <person name="Franch-Gras L."/>
            <person name="Hahn C."/>
            <person name="Garcia-Roger E.M."/>
            <person name="Carmona M.J."/>
            <person name="Serra M."/>
            <person name="Gomez A."/>
        </authorList>
    </citation>
    <scope>NUCLEOTIDE SEQUENCE [LARGE SCALE GENOMIC DNA]</scope>
    <source>
        <strain evidence="1">HYR1</strain>
    </source>
</reference>
<comment type="caution">
    <text evidence="1">The sequence shown here is derived from an EMBL/GenBank/DDBJ whole genome shotgun (WGS) entry which is preliminary data.</text>
</comment>
<accession>A0A3M7QS85</accession>
<name>A0A3M7QS85_BRAPC</name>
<protein>
    <submittedName>
        <fullName evidence="1">Uncharacterized protein</fullName>
    </submittedName>
</protein>
<proteinExistence type="predicted"/>
<organism evidence="1 2">
    <name type="scientific">Brachionus plicatilis</name>
    <name type="common">Marine rotifer</name>
    <name type="synonym">Brachionus muelleri</name>
    <dbReference type="NCBI Taxonomy" id="10195"/>
    <lineage>
        <taxon>Eukaryota</taxon>
        <taxon>Metazoa</taxon>
        <taxon>Spiralia</taxon>
        <taxon>Gnathifera</taxon>
        <taxon>Rotifera</taxon>
        <taxon>Eurotatoria</taxon>
        <taxon>Monogononta</taxon>
        <taxon>Pseudotrocha</taxon>
        <taxon>Ploima</taxon>
        <taxon>Brachionidae</taxon>
        <taxon>Brachionus</taxon>
    </lineage>
</organism>
<keyword evidence="2" id="KW-1185">Reference proteome</keyword>
<gene>
    <name evidence="1" type="ORF">BpHYR1_006911</name>
</gene>
<sequence>MESQPKSIEYFPENPCEYTLVDAEPLLYCPNGCKTNNKFICYIRDRSFILVIYLNQVDIPNQNSPPQSKKLFIKKK</sequence>
<dbReference type="EMBL" id="REGN01005265">
    <property type="protein sequence ID" value="RNA14069.1"/>
    <property type="molecule type" value="Genomic_DNA"/>
</dbReference>
<evidence type="ECO:0000313" key="2">
    <source>
        <dbReference type="Proteomes" id="UP000276133"/>
    </source>
</evidence>